<comment type="caution">
    <text evidence="1">The sequence shown here is derived from an EMBL/GenBank/DDBJ whole genome shotgun (WGS) entry which is preliminary data.</text>
</comment>
<protein>
    <submittedName>
        <fullName evidence="1">Uncharacterized protein</fullName>
    </submittedName>
</protein>
<dbReference type="EMBL" id="JAOYFB010000039">
    <property type="protein sequence ID" value="KAK4030369.1"/>
    <property type="molecule type" value="Genomic_DNA"/>
</dbReference>
<keyword evidence="2" id="KW-1185">Reference proteome</keyword>
<evidence type="ECO:0000313" key="2">
    <source>
        <dbReference type="Proteomes" id="UP001234178"/>
    </source>
</evidence>
<evidence type="ECO:0000313" key="1">
    <source>
        <dbReference type="EMBL" id="KAK4030369.1"/>
    </source>
</evidence>
<organism evidence="1 2">
    <name type="scientific">Daphnia magna</name>
    <dbReference type="NCBI Taxonomy" id="35525"/>
    <lineage>
        <taxon>Eukaryota</taxon>
        <taxon>Metazoa</taxon>
        <taxon>Ecdysozoa</taxon>
        <taxon>Arthropoda</taxon>
        <taxon>Crustacea</taxon>
        <taxon>Branchiopoda</taxon>
        <taxon>Diplostraca</taxon>
        <taxon>Cladocera</taxon>
        <taxon>Anomopoda</taxon>
        <taxon>Daphniidae</taxon>
        <taxon>Daphnia</taxon>
    </lineage>
</organism>
<reference evidence="1 2" key="1">
    <citation type="journal article" date="2023" name="Nucleic Acids Res.">
        <title>The hologenome of Daphnia magna reveals possible DNA methylation and microbiome-mediated evolution of the host genome.</title>
        <authorList>
            <person name="Chaturvedi A."/>
            <person name="Li X."/>
            <person name="Dhandapani V."/>
            <person name="Marshall H."/>
            <person name="Kissane S."/>
            <person name="Cuenca-Cambronero M."/>
            <person name="Asole G."/>
            <person name="Calvet F."/>
            <person name="Ruiz-Romero M."/>
            <person name="Marangio P."/>
            <person name="Guigo R."/>
            <person name="Rago D."/>
            <person name="Mirbahai L."/>
            <person name="Eastwood N."/>
            <person name="Colbourne J.K."/>
            <person name="Zhou J."/>
            <person name="Mallon E."/>
            <person name="Orsini L."/>
        </authorList>
    </citation>
    <scope>NUCLEOTIDE SEQUENCE [LARGE SCALE GENOMIC DNA]</scope>
    <source>
        <strain evidence="1">LRV0_1</strain>
    </source>
</reference>
<sequence length="111" mass="11529">MVAFCEAHTTTGKIVAYDSKLPDAGVTAANDLAMAGSKMSGSGGFPVLKTANPILWLTYMKSHGGVPQEVLQWANGQANRISKTRPGTMGENGLVTIPTAAMLLRVTPAGI</sequence>
<accession>A0ABR0AZ11</accession>
<name>A0ABR0AZ11_9CRUS</name>
<gene>
    <name evidence="1" type="ORF">OUZ56_023368</name>
</gene>
<proteinExistence type="predicted"/>
<dbReference type="InterPro" id="IPR023331">
    <property type="entry name" value="Rhabdovirus_ncapsid_C"/>
</dbReference>
<dbReference type="Gene3D" id="1.10.3610.10">
    <property type="entry name" value="Nucleoprotein"/>
    <property type="match status" value="1"/>
</dbReference>
<dbReference type="Proteomes" id="UP001234178">
    <property type="component" value="Unassembled WGS sequence"/>
</dbReference>